<dbReference type="EMBL" id="JBITMB010000011">
    <property type="protein sequence ID" value="MFI7445157.1"/>
    <property type="molecule type" value="Genomic_DNA"/>
</dbReference>
<dbReference type="Pfam" id="PF00582">
    <property type="entry name" value="Usp"/>
    <property type="match status" value="1"/>
</dbReference>
<comment type="caution">
    <text evidence="2">The sequence shown here is derived from an EMBL/GenBank/DDBJ whole genome shotgun (WGS) entry which is preliminary data.</text>
</comment>
<keyword evidence="3" id="KW-1185">Reference proteome</keyword>
<feature type="domain" description="UspA" evidence="1">
    <location>
        <begin position="14"/>
        <end position="147"/>
    </location>
</feature>
<accession>A0ABW8AEF2</accession>
<dbReference type="RefSeq" id="WP_397025557.1">
    <property type="nucleotide sequence ID" value="NZ_JBITMB010000011.1"/>
</dbReference>
<name>A0ABW8AEF2_9ACTN</name>
<protein>
    <submittedName>
        <fullName evidence="2">Universal stress protein</fullName>
    </submittedName>
</protein>
<dbReference type="Proteomes" id="UP001612928">
    <property type="component" value="Unassembled WGS sequence"/>
</dbReference>
<evidence type="ECO:0000313" key="2">
    <source>
        <dbReference type="EMBL" id="MFI7445157.1"/>
    </source>
</evidence>
<dbReference type="CDD" id="cd00293">
    <property type="entry name" value="USP-like"/>
    <property type="match status" value="1"/>
</dbReference>
<sequence>MDAGDPFDETTGFRVFVALDGSLASLAALRRAVGEARLRDAHLVAVRVLSGSGALRDLDGCEEDLQRARDTVWTAFEEALGQVPEDLDISAMALRGGAGATLVDLADRADDLIVLGVGDPRPLRRWRARVTARHCVAHAGCPVLAVPLPHHLRALSRTRLRPRDVDRLLPD</sequence>
<dbReference type="Gene3D" id="3.40.50.12370">
    <property type="match status" value="1"/>
</dbReference>
<dbReference type="SUPFAM" id="SSF52402">
    <property type="entry name" value="Adenine nucleotide alpha hydrolases-like"/>
    <property type="match status" value="1"/>
</dbReference>
<proteinExistence type="predicted"/>
<gene>
    <name evidence="2" type="ORF">ACIBP5_34740</name>
</gene>
<organism evidence="2 3">
    <name type="scientific">Nonomuraea indica</name>
    <dbReference type="NCBI Taxonomy" id="1581193"/>
    <lineage>
        <taxon>Bacteria</taxon>
        <taxon>Bacillati</taxon>
        <taxon>Actinomycetota</taxon>
        <taxon>Actinomycetes</taxon>
        <taxon>Streptosporangiales</taxon>
        <taxon>Streptosporangiaceae</taxon>
        <taxon>Nonomuraea</taxon>
    </lineage>
</organism>
<evidence type="ECO:0000313" key="3">
    <source>
        <dbReference type="Proteomes" id="UP001612928"/>
    </source>
</evidence>
<reference evidence="2 3" key="1">
    <citation type="submission" date="2024-10" db="EMBL/GenBank/DDBJ databases">
        <title>The Natural Products Discovery Center: Release of the First 8490 Sequenced Strains for Exploring Actinobacteria Biosynthetic Diversity.</title>
        <authorList>
            <person name="Kalkreuter E."/>
            <person name="Kautsar S.A."/>
            <person name="Yang D."/>
            <person name="Bader C.D."/>
            <person name="Teijaro C.N."/>
            <person name="Fluegel L."/>
            <person name="Davis C.M."/>
            <person name="Simpson J.R."/>
            <person name="Lauterbach L."/>
            <person name="Steele A.D."/>
            <person name="Gui C."/>
            <person name="Meng S."/>
            <person name="Li G."/>
            <person name="Viehrig K."/>
            <person name="Ye F."/>
            <person name="Su P."/>
            <person name="Kiefer A.F."/>
            <person name="Nichols A."/>
            <person name="Cepeda A.J."/>
            <person name="Yan W."/>
            <person name="Fan B."/>
            <person name="Jiang Y."/>
            <person name="Adhikari A."/>
            <person name="Zheng C.-J."/>
            <person name="Schuster L."/>
            <person name="Cowan T.M."/>
            <person name="Smanski M.J."/>
            <person name="Chevrette M.G."/>
            <person name="De Carvalho L.P.S."/>
            <person name="Shen B."/>
        </authorList>
    </citation>
    <scope>NUCLEOTIDE SEQUENCE [LARGE SCALE GENOMIC DNA]</scope>
    <source>
        <strain evidence="2 3">NPDC049503</strain>
    </source>
</reference>
<dbReference type="InterPro" id="IPR006016">
    <property type="entry name" value="UspA"/>
</dbReference>
<evidence type="ECO:0000259" key="1">
    <source>
        <dbReference type="Pfam" id="PF00582"/>
    </source>
</evidence>